<proteinExistence type="predicted"/>
<keyword evidence="3" id="KW-1185">Reference proteome</keyword>
<sequence length="111" mass="12628">MPDWELPFTLSLHEGILEPHIDLFLDPGGISRLITFGTYVSGWELLQKGEEVTLLRKDDHRRIYMNYEGVIEGKGSIRILIRGTAKINASPESLSERTELRATLRDGLLHL</sequence>
<comment type="caution">
    <text evidence="2">The sequence shown here is derived from an EMBL/GenBank/DDBJ whole genome shotgun (WGS) entry which is preliminary data.</text>
</comment>
<organism evidence="2 4">
    <name type="scientific">Leptospira perolatii</name>
    <dbReference type="NCBI Taxonomy" id="2023191"/>
    <lineage>
        <taxon>Bacteria</taxon>
        <taxon>Pseudomonadati</taxon>
        <taxon>Spirochaetota</taxon>
        <taxon>Spirochaetia</taxon>
        <taxon>Leptospirales</taxon>
        <taxon>Leptospiraceae</taxon>
        <taxon>Leptospira</taxon>
    </lineage>
</organism>
<dbReference type="Proteomes" id="UP000231962">
    <property type="component" value="Unassembled WGS sequence"/>
</dbReference>
<evidence type="ECO:0000313" key="4">
    <source>
        <dbReference type="Proteomes" id="UP000231990"/>
    </source>
</evidence>
<evidence type="ECO:0000313" key="1">
    <source>
        <dbReference type="EMBL" id="PJZ68331.1"/>
    </source>
</evidence>
<reference evidence="3 4" key="1">
    <citation type="submission" date="2017-07" db="EMBL/GenBank/DDBJ databases">
        <title>Leptospira spp. isolated from tropical soils.</title>
        <authorList>
            <person name="Thibeaux R."/>
            <person name="Iraola G."/>
            <person name="Ferres I."/>
            <person name="Bierque E."/>
            <person name="Girault D."/>
            <person name="Soupe-Gilbert M.-E."/>
            <person name="Picardeau M."/>
            <person name="Goarant C."/>
        </authorList>
    </citation>
    <scope>NUCLEOTIDE SEQUENCE [LARGE SCALE GENOMIC DNA]</scope>
    <source>
        <strain evidence="2 4">FH1-B-B1</strain>
        <strain evidence="1 3">FH1-B-C1</strain>
    </source>
</reference>
<name>A0A2M9ZID8_9LEPT</name>
<dbReference type="Proteomes" id="UP000231990">
    <property type="component" value="Unassembled WGS sequence"/>
</dbReference>
<accession>A0A2M9ZID8</accession>
<dbReference type="OrthoDB" id="334028at2"/>
<dbReference type="RefSeq" id="WP_100715210.1">
    <property type="nucleotide sequence ID" value="NZ_NPDY01000025.1"/>
</dbReference>
<protein>
    <submittedName>
        <fullName evidence="2">Uncharacterized protein</fullName>
    </submittedName>
</protein>
<gene>
    <name evidence="1" type="ORF">CH360_16635</name>
    <name evidence="2" type="ORF">CH373_17350</name>
</gene>
<evidence type="ECO:0000313" key="3">
    <source>
        <dbReference type="Proteomes" id="UP000231962"/>
    </source>
</evidence>
<dbReference type="EMBL" id="NPDY01000025">
    <property type="protein sequence ID" value="PJZ68331.1"/>
    <property type="molecule type" value="Genomic_DNA"/>
</dbReference>
<dbReference type="AlphaFoldDB" id="A0A2M9ZID8"/>
<evidence type="ECO:0000313" key="2">
    <source>
        <dbReference type="EMBL" id="PJZ71819.1"/>
    </source>
</evidence>
<dbReference type="EMBL" id="NPDZ01000018">
    <property type="protein sequence ID" value="PJZ71819.1"/>
    <property type="molecule type" value="Genomic_DNA"/>
</dbReference>